<dbReference type="InterPro" id="IPR002347">
    <property type="entry name" value="SDR_fam"/>
</dbReference>
<dbReference type="InterPro" id="IPR036291">
    <property type="entry name" value="NAD(P)-bd_dom_sf"/>
</dbReference>
<dbReference type="PROSITE" id="PS00061">
    <property type="entry name" value="ADH_SHORT"/>
    <property type="match status" value="1"/>
</dbReference>
<dbReference type="Proteomes" id="UP000239290">
    <property type="component" value="Unassembled WGS sequence"/>
</dbReference>
<dbReference type="Gene3D" id="3.40.50.720">
    <property type="entry name" value="NAD(P)-binding Rossmann-like Domain"/>
    <property type="match status" value="1"/>
</dbReference>
<proteinExistence type="inferred from homology"/>
<dbReference type="EMBL" id="PUIO01000095">
    <property type="protein sequence ID" value="PQP13932.1"/>
    <property type="molecule type" value="Genomic_DNA"/>
</dbReference>
<organism evidence="3 4">
    <name type="scientific">Rhodococcus opacus</name>
    <name type="common">Nocardia opaca</name>
    <dbReference type="NCBI Taxonomy" id="37919"/>
    <lineage>
        <taxon>Bacteria</taxon>
        <taxon>Bacillati</taxon>
        <taxon>Actinomycetota</taxon>
        <taxon>Actinomycetes</taxon>
        <taxon>Mycobacteriales</taxon>
        <taxon>Nocardiaceae</taxon>
        <taxon>Rhodococcus</taxon>
    </lineage>
</organism>
<dbReference type="PANTHER" id="PTHR42760">
    <property type="entry name" value="SHORT-CHAIN DEHYDROGENASES/REDUCTASES FAMILY MEMBER"/>
    <property type="match status" value="1"/>
</dbReference>
<dbReference type="GO" id="GO:0030497">
    <property type="term" value="P:fatty acid elongation"/>
    <property type="evidence" value="ECO:0007669"/>
    <property type="project" value="TreeGrafter"/>
</dbReference>
<name>A0A2S8IHT1_RHOOP</name>
<evidence type="ECO:0000313" key="4">
    <source>
        <dbReference type="Proteomes" id="UP000239290"/>
    </source>
</evidence>
<comment type="similarity">
    <text evidence="1">Belongs to the short-chain dehydrogenases/reductases (SDR) family.</text>
</comment>
<dbReference type="SUPFAM" id="SSF51735">
    <property type="entry name" value="NAD(P)-binding Rossmann-fold domains"/>
    <property type="match status" value="1"/>
</dbReference>
<evidence type="ECO:0000256" key="2">
    <source>
        <dbReference type="ARBA" id="ARBA00023002"/>
    </source>
</evidence>
<dbReference type="AlphaFoldDB" id="A0A2S8IHT1"/>
<protein>
    <submittedName>
        <fullName evidence="3">SDR family NAD(P)-dependent oxidoreductase</fullName>
    </submittedName>
</protein>
<sequence length="266" mass="27608">METGLGDKVVVITGAGSGIGAASARAFAAENARLALLDHDRHGLDILAKELEQVTEVHCAVADLSTETGVTSSLDEVLAPYDGRVDVLFNNVGAGSLGTFDSLTDTDWVSTLELNFLSQVRAATHVLPAMRAAGRGVIVNNASDLGRQPIAAGPDYAASKAAILSFTSSLAISEGPIVRVNAVAPGPILSPMWLTEGGLADTFAAVHGVHRDESIDVEMKHRGLPLQRIGTPEEVANVVVFLASDLASYVTSSVYGVDGGSFRSIT</sequence>
<dbReference type="FunFam" id="3.40.50.720:FF:000084">
    <property type="entry name" value="Short-chain dehydrogenase reductase"/>
    <property type="match status" value="1"/>
</dbReference>
<dbReference type="PRINTS" id="PR00081">
    <property type="entry name" value="GDHRDH"/>
</dbReference>
<evidence type="ECO:0000313" key="3">
    <source>
        <dbReference type="EMBL" id="PQP13932.1"/>
    </source>
</evidence>
<dbReference type="CDD" id="cd05233">
    <property type="entry name" value="SDR_c"/>
    <property type="match status" value="1"/>
</dbReference>
<comment type="caution">
    <text evidence="3">The sequence shown here is derived from an EMBL/GenBank/DDBJ whole genome shotgun (WGS) entry which is preliminary data.</text>
</comment>
<dbReference type="RefSeq" id="WP_007296684.1">
    <property type="nucleotide sequence ID" value="NZ_PUIO01000095.1"/>
</dbReference>
<dbReference type="GO" id="GO:0016616">
    <property type="term" value="F:oxidoreductase activity, acting on the CH-OH group of donors, NAD or NADP as acceptor"/>
    <property type="evidence" value="ECO:0007669"/>
    <property type="project" value="TreeGrafter"/>
</dbReference>
<dbReference type="InterPro" id="IPR020904">
    <property type="entry name" value="Sc_DH/Rdtase_CS"/>
</dbReference>
<accession>A0A2S8IHT1</accession>
<dbReference type="PANTHER" id="PTHR42760:SF40">
    <property type="entry name" value="3-OXOACYL-[ACYL-CARRIER-PROTEIN] REDUCTASE, CHLOROPLASTIC"/>
    <property type="match status" value="1"/>
</dbReference>
<reference evidence="4" key="1">
    <citation type="submission" date="2018-02" db="EMBL/GenBank/DDBJ databases">
        <title>Draft genome sequencing of Rhodococcus opacus KU647198.</title>
        <authorList>
            <person name="Zheng B.-X."/>
        </authorList>
    </citation>
    <scope>NUCLEOTIDE SEQUENCE [LARGE SCALE GENOMIC DNA]</scope>
    <source>
        <strain evidence="4">04-OD7</strain>
    </source>
</reference>
<evidence type="ECO:0000256" key="1">
    <source>
        <dbReference type="ARBA" id="ARBA00006484"/>
    </source>
</evidence>
<gene>
    <name evidence="3" type="ORF">C5613_41655</name>
</gene>
<dbReference type="Pfam" id="PF13561">
    <property type="entry name" value="adh_short_C2"/>
    <property type="match status" value="1"/>
</dbReference>
<keyword evidence="2" id="KW-0560">Oxidoreductase</keyword>
<dbReference type="PRINTS" id="PR00080">
    <property type="entry name" value="SDRFAMILY"/>
</dbReference>